<dbReference type="Gene3D" id="3.90.550.50">
    <property type="match status" value="1"/>
</dbReference>
<dbReference type="EC" id="2.4.1.-" evidence="10"/>
<evidence type="ECO:0000256" key="8">
    <source>
        <dbReference type="ARBA" id="ARBA00023034"/>
    </source>
</evidence>
<dbReference type="InterPro" id="IPR002659">
    <property type="entry name" value="Glyco_trans_31"/>
</dbReference>
<feature type="region of interest" description="Disordered" evidence="11">
    <location>
        <begin position="255"/>
        <end position="277"/>
    </location>
</feature>
<keyword evidence="3 10" id="KW-0328">Glycosyltransferase</keyword>
<keyword evidence="8 10" id="KW-0333">Golgi apparatus</keyword>
<keyword evidence="9" id="KW-0472">Membrane</keyword>
<keyword evidence="13" id="KW-1185">Reference proteome</keyword>
<feature type="compositionally biased region" description="Basic and acidic residues" evidence="11">
    <location>
        <begin position="1"/>
        <end position="17"/>
    </location>
</feature>
<dbReference type="GO" id="GO:0006493">
    <property type="term" value="P:protein O-linked glycosylation"/>
    <property type="evidence" value="ECO:0007669"/>
    <property type="project" value="TreeGrafter"/>
</dbReference>
<evidence type="ECO:0000256" key="3">
    <source>
        <dbReference type="ARBA" id="ARBA00022676"/>
    </source>
</evidence>
<protein>
    <recommendedName>
        <fullName evidence="10">Hexosyltransferase</fullName>
        <ecNumber evidence="10">2.4.1.-</ecNumber>
    </recommendedName>
</protein>
<evidence type="ECO:0000313" key="13">
    <source>
        <dbReference type="Proteomes" id="UP001381693"/>
    </source>
</evidence>
<evidence type="ECO:0000256" key="6">
    <source>
        <dbReference type="ARBA" id="ARBA00022968"/>
    </source>
</evidence>
<feature type="non-terminal residue" evidence="12">
    <location>
        <position position="277"/>
    </location>
</feature>
<evidence type="ECO:0000256" key="4">
    <source>
        <dbReference type="ARBA" id="ARBA00022679"/>
    </source>
</evidence>
<evidence type="ECO:0000256" key="7">
    <source>
        <dbReference type="ARBA" id="ARBA00022989"/>
    </source>
</evidence>
<comment type="similarity">
    <text evidence="2 10">Belongs to the glycosyltransferase 31 family.</text>
</comment>
<sequence length="277" mass="32335">MRHLTHIEDNSTSKKVNESSLLSKQSPEEVPKPPPAPLNVPLKPKEPEPPPIPLKPKVPSRPYKERFRFIFETKPISLEGPIVNSIPSRVSWRHEQNHVEFCNNTYPFMLAIVPSGVANKDRRNTVRNTWAHPKYYKHTGIRAVFVLGATQDLKLQDEVDKEVKQYNDIIQNNFLDNYRNLTYKTMSWLTWVTKHCQEVPFVVKIDDDVIVNPFHLKKYLVLQLSKQYENAKSMDNGQERLTSLHRTELDHPATNHIYGKLETHPPPHRNDKWTVTR</sequence>
<evidence type="ECO:0000256" key="11">
    <source>
        <dbReference type="SAM" id="MobiDB-lite"/>
    </source>
</evidence>
<dbReference type="Pfam" id="PF01762">
    <property type="entry name" value="Galactosyl_T"/>
    <property type="match status" value="1"/>
</dbReference>
<evidence type="ECO:0000256" key="2">
    <source>
        <dbReference type="ARBA" id="ARBA00008661"/>
    </source>
</evidence>
<dbReference type="PANTHER" id="PTHR11214">
    <property type="entry name" value="BETA-1,3-N-ACETYLGLUCOSAMINYLTRANSFERASE"/>
    <property type="match status" value="1"/>
</dbReference>
<comment type="subcellular location">
    <subcellularLocation>
        <location evidence="1 10">Golgi apparatus membrane</location>
        <topology evidence="1 10">Single-pass type II membrane protein</topology>
    </subcellularLocation>
</comment>
<evidence type="ECO:0000256" key="1">
    <source>
        <dbReference type="ARBA" id="ARBA00004323"/>
    </source>
</evidence>
<dbReference type="AlphaFoldDB" id="A0AAN8XAQ6"/>
<organism evidence="12 13">
    <name type="scientific">Halocaridina rubra</name>
    <name type="common">Hawaiian red shrimp</name>
    <dbReference type="NCBI Taxonomy" id="373956"/>
    <lineage>
        <taxon>Eukaryota</taxon>
        <taxon>Metazoa</taxon>
        <taxon>Ecdysozoa</taxon>
        <taxon>Arthropoda</taxon>
        <taxon>Crustacea</taxon>
        <taxon>Multicrustacea</taxon>
        <taxon>Malacostraca</taxon>
        <taxon>Eumalacostraca</taxon>
        <taxon>Eucarida</taxon>
        <taxon>Decapoda</taxon>
        <taxon>Pleocyemata</taxon>
        <taxon>Caridea</taxon>
        <taxon>Atyoidea</taxon>
        <taxon>Atyidae</taxon>
        <taxon>Halocaridina</taxon>
    </lineage>
</organism>
<evidence type="ECO:0000256" key="5">
    <source>
        <dbReference type="ARBA" id="ARBA00022692"/>
    </source>
</evidence>
<evidence type="ECO:0000313" key="12">
    <source>
        <dbReference type="EMBL" id="KAK7079772.1"/>
    </source>
</evidence>
<dbReference type="EMBL" id="JAXCGZ010006418">
    <property type="protein sequence ID" value="KAK7079772.1"/>
    <property type="molecule type" value="Genomic_DNA"/>
</dbReference>
<gene>
    <name evidence="12" type="primary">B3GALT5_1</name>
    <name evidence="12" type="ORF">SK128_015264</name>
</gene>
<keyword evidence="4 12" id="KW-0808">Transferase</keyword>
<accession>A0AAN8XAQ6</accession>
<name>A0AAN8XAQ6_HALRR</name>
<evidence type="ECO:0000256" key="10">
    <source>
        <dbReference type="RuleBase" id="RU363063"/>
    </source>
</evidence>
<keyword evidence="5" id="KW-0812">Transmembrane</keyword>
<proteinExistence type="inferred from homology"/>
<evidence type="ECO:0000256" key="9">
    <source>
        <dbReference type="ARBA" id="ARBA00023136"/>
    </source>
</evidence>
<feature type="region of interest" description="Disordered" evidence="11">
    <location>
        <begin position="1"/>
        <end position="59"/>
    </location>
</feature>
<keyword evidence="6" id="KW-0735">Signal-anchor</keyword>
<dbReference type="GO" id="GO:0000139">
    <property type="term" value="C:Golgi membrane"/>
    <property type="evidence" value="ECO:0007669"/>
    <property type="project" value="UniProtKB-SubCell"/>
</dbReference>
<reference evidence="12 13" key="1">
    <citation type="submission" date="2023-11" db="EMBL/GenBank/DDBJ databases">
        <title>Halocaridina rubra genome assembly.</title>
        <authorList>
            <person name="Smith C."/>
        </authorList>
    </citation>
    <scope>NUCLEOTIDE SEQUENCE [LARGE SCALE GENOMIC DNA]</scope>
    <source>
        <strain evidence="12">EP-1</strain>
        <tissue evidence="12">Whole</tissue>
    </source>
</reference>
<dbReference type="PANTHER" id="PTHR11214:SF378">
    <property type="entry name" value="BETA-1,3-GALACTOSYLTRANSFERASE 4"/>
    <property type="match status" value="1"/>
</dbReference>
<dbReference type="GO" id="GO:0016758">
    <property type="term" value="F:hexosyltransferase activity"/>
    <property type="evidence" value="ECO:0007669"/>
    <property type="project" value="InterPro"/>
</dbReference>
<comment type="caution">
    <text evidence="12">The sequence shown here is derived from an EMBL/GenBank/DDBJ whole genome shotgun (WGS) entry which is preliminary data.</text>
</comment>
<dbReference type="Proteomes" id="UP001381693">
    <property type="component" value="Unassembled WGS sequence"/>
</dbReference>
<keyword evidence="7" id="KW-1133">Transmembrane helix</keyword>